<dbReference type="EMBL" id="VEPZ02001517">
    <property type="protein sequence ID" value="KAE8669860.1"/>
    <property type="molecule type" value="Genomic_DNA"/>
</dbReference>
<dbReference type="Pfam" id="PF14633">
    <property type="entry name" value="SH2_2"/>
    <property type="match status" value="2"/>
</dbReference>
<dbReference type="Pfam" id="PF07727">
    <property type="entry name" value="RVT_2"/>
    <property type="match status" value="1"/>
</dbReference>
<dbReference type="GO" id="GO:0042393">
    <property type="term" value="F:histone binding"/>
    <property type="evidence" value="ECO:0007669"/>
    <property type="project" value="TreeGrafter"/>
</dbReference>
<dbReference type="GO" id="GO:0015074">
    <property type="term" value="P:DNA integration"/>
    <property type="evidence" value="ECO:0007669"/>
    <property type="project" value="InterPro"/>
</dbReference>
<dbReference type="InterPro" id="IPR032706">
    <property type="entry name" value="Spt6_HHH"/>
</dbReference>
<proteinExistence type="inferred from homology"/>
<feature type="compositionally biased region" description="Acidic residues" evidence="3">
    <location>
        <begin position="43"/>
        <end position="52"/>
    </location>
</feature>
<dbReference type="SUPFAM" id="SSF56672">
    <property type="entry name" value="DNA/RNA polymerases"/>
    <property type="match status" value="1"/>
</dbReference>
<dbReference type="GO" id="GO:0003676">
    <property type="term" value="F:nucleic acid binding"/>
    <property type="evidence" value="ECO:0007669"/>
    <property type="project" value="InterPro"/>
</dbReference>
<evidence type="ECO:0000256" key="1">
    <source>
        <dbReference type="ARBA" id="ARBA00009253"/>
    </source>
</evidence>
<protein>
    <submittedName>
        <fullName evidence="5">Retrovirus-related Pol polyprotein from transposon TNT 1-94</fullName>
    </submittedName>
</protein>
<comment type="caution">
    <text evidence="5">The sequence shown here is derived from an EMBL/GenBank/DDBJ whole genome shotgun (WGS) entry which is preliminary data.</text>
</comment>
<dbReference type="PANTHER" id="PTHR10145:SF6">
    <property type="entry name" value="TRANSCRIPTION ELONGATION FACTOR SPT6"/>
    <property type="match status" value="1"/>
</dbReference>
<dbReference type="InterPro" id="IPR012337">
    <property type="entry name" value="RNaseH-like_sf"/>
</dbReference>
<dbReference type="SUPFAM" id="SSF53098">
    <property type="entry name" value="Ribonuclease H-like"/>
    <property type="match status" value="2"/>
</dbReference>
<dbReference type="Gene3D" id="3.30.420.10">
    <property type="entry name" value="Ribonuclease H-like superfamily/Ribonuclease H"/>
    <property type="match status" value="1"/>
</dbReference>
<dbReference type="PANTHER" id="PTHR10145">
    <property type="entry name" value="TRANSCRIPTION ELONGATION FACTOR SPT6"/>
    <property type="match status" value="1"/>
</dbReference>
<feature type="compositionally biased region" description="Basic and acidic residues" evidence="3">
    <location>
        <begin position="2327"/>
        <end position="2342"/>
    </location>
</feature>
<name>A0A6A2XJ44_HIBSY</name>
<feature type="region of interest" description="Disordered" evidence="3">
    <location>
        <begin position="2416"/>
        <end position="2468"/>
    </location>
</feature>
<dbReference type="InterPro" id="IPR023323">
    <property type="entry name" value="Tex-like_dom_sf"/>
</dbReference>
<dbReference type="SMART" id="SM00732">
    <property type="entry name" value="YqgFc"/>
    <property type="match status" value="1"/>
</dbReference>
<dbReference type="InterPro" id="IPR013103">
    <property type="entry name" value="RVT_2"/>
</dbReference>
<dbReference type="Gene3D" id="3.30.420.140">
    <property type="entry name" value="YqgF/RNase H-like domain"/>
    <property type="match status" value="1"/>
</dbReference>
<evidence type="ECO:0000313" key="6">
    <source>
        <dbReference type="Proteomes" id="UP000436088"/>
    </source>
</evidence>
<dbReference type="InterPro" id="IPR028083">
    <property type="entry name" value="Spt6_acidic_N_dom"/>
</dbReference>
<evidence type="ECO:0000256" key="2">
    <source>
        <dbReference type="ARBA" id="ARBA00022750"/>
    </source>
</evidence>
<dbReference type="CDD" id="cd09918">
    <property type="entry name" value="SH2_Nterm_SPT6_like"/>
    <property type="match status" value="1"/>
</dbReference>
<dbReference type="InterPro" id="IPR001584">
    <property type="entry name" value="Integrase_cat-core"/>
</dbReference>
<dbReference type="SUPFAM" id="SSF47781">
    <property type="entry name" value="RuvA domain 2-like"/>
    <property type="match status" value="1"/>
</dbReference>
<dbReference type="InterPro" id="IPR006641">
    <property type="entry name" value="YqgF/RNaseH-like_dom"/>
</dbReference>
<dbReference type="GO" id="GO:0140673">
    <property type="term" value="P:transcription elongation-coupled chromatin remodeling"/>
    <property type="evidence" value="ECO:0007669"/>
    <property type="project" value="InterPro"/>
</dbReference>
<dbReference type="Gene3D" id="1.10.3500.10">
    <property type="entry name" value="Tex N-terminal region-like"/>
    <property type="match status" value="1"/>
</dbReference>
<feature type="domain" description="Integrase catalytic" evidence="4">
    <location>
        <begin position="1566"/>
        <end position="1661"/>
    </location>
</feature>
<organism evidence="5 6">
    <name type="scientific">Hibiscus syriacus</name>
    <name type="common">Rose of Sharon</name>
    <dbReference type="NCBI Taxonomy" id="106335"/>
    <lineage>
        <taxon>Eukaryota</taxon>
        <taxon>Viridiplantae</taxon>
        <taxon>Streptophyta</taxon>
        <taxon>Embryophyta</taxon>
        <taxon>Tracheophyta</taxon>
        <taxon>Spermatophyta</taxon>
        <taxon>Magnoliopsida</taxon>
        <taxon>eudicotyledons</taxon>
        <taxon>Gunneridae</taxon>
        <taxon>Pentapetalae</taxon>
        <taxon>rosids</taxon>
        <taxon>malvids</taxon>
        <taxon>Malvales</taxon>
        <taxon>Malvaceae</taxon>
        <taxon>Malvoideae</taxon>
        <taxon>Hibiscus</taxon>
    </lineage>
</organism>
<comment type="similarity">
    <text evidence="1">Belongs to the SPT6 family.</text>
</comment>
<dbReference type="CDD" id="cd09272">
    <property type="entry name" value="RNase_HI_RT_Ty1"/>
    <property type="match status" value="1"/>
</dbReference>
<dbReference type="InterPro" id="IPR037027">
    <property type="entry name" value="YqgF/RNaseH-like_dom_sf"/>
</dbReference>
<dbReference type="Proteomes" id="UP000436088">
    <property type="component" value="Unassembled WGS sequence"/>
</dbReference>
<accession>A0A6A2XJ44</accession>
<dbReference type="InterPro" id="IPR010994">
    <property type="entry name" value="RuvA_2-like"/>
</dbReference>
<dbReference type="Pfam" id="PF14223">
    <property type="entry name" value="Retrotran_gag_2"/>
    <property type="match status" value="1"/>
</dbReference>
<dbReference type="InterPro" id="IPR057670">
    <property type="entry name" value="SH3_retrovirus"/>
</dbReference>
<reference evidence="5" key="1">
    <citation type="submission" date="2019-09" db="EMBL/GenBank/DDBJ databases">
        <title>Draft genome information of white flower Hibiscus syriacus.</title>
        <authorList>
            <person name="Kim Y.-M."/>
        </authorList>
    </citation>
    <scope>NUCLEOTIDE SEQUENCE [LARGE SCALE GENOMIC DNA]</scope>
    <source>
        <strain evidence="5">YM2019G1</strain>
    </source>
</reference>
<keyword evidence="6" id="KW-1185">Reference proteome</keyword>
<dbReference type="GO" id="GO:0034728">
    <property type="term" value="P:nucleosome organization"/>
    <property type="evidence" value="ECO:0007669"/>
    <property type="project" value="TreeGrafter"/>
</dbReference>
<gene>
    <name evidence="5" type="ORF">F3Y22_tig00112215pilonHSYRG00097</name>
</gene>
<evidence type="ECO:0000313" key="5">
    <source>
        <dbReference type="EMBL" id="KAE8669860.1"/>
    </source>
</evidence>
<dbReference type="Pfam" id="PF14635">
    <property type="entry name" value="HHH_7"/>
    <property type="match status" value="1"/>
</dbReference>
<dbReference type="GO" id="GO:0008023">
    <property type="term" value="C:transcription elongation factor complex"/>
    <property type="evidence" value="ECO:0007669"/>
    <property type="project" value="TreeGrafter"/>
</dbReference>
<dbReference type="SUPFAM" id="SSF158832">
    <property type="entry name" value="Tex N-terminal region-like"/>
    <property type="match status" value="1"/>
</dbReference>
<dbReference type="InterPro" id="IPR035019">
    <property type="entry name" value="Spt6_SH2_N"/>
</dbReference>
<keyword evidence="2" id="KW-0064">Aspartyl protease</keyword>
<sequence>MKRKELTTNYEEGGEEIMEAFDDEEDSGNDHLDQFETDGFIVLDDEDEDEDDGVLKGKKTKTKKRKRRSVKNLVLNDDGIELLHENRISGIYQSSKETERLKRLKKAGKGTEVVDLSGFSDDEGLLFDDLCGEEGASFGGGHLQGTNYSLWFKINQKKSKQVVTNCSTGLDNEVHMKDGAYQTQNHLKQVQASKVNLDDSTAFEPFFLANKYTIERDDHVGETDIPERMQMIEEITGPPPLDARSIEEEASWILNQIVMNSYILFCNKRTAERYEEVSILLNKIKKENVMKFLELHHVKKFDVPFTAMYRKEQCLSLLDDLVQNEAENEDDDAFVQVGKLKWHKVLWVIKELDKMWLLLQNRKSVLQIHQRRIHDEECLKIDNSERFALNKQLFESISKSLNEAETKEEFDDVDAKFTLHFLSAVEKTGGKFKRPIRKSHYELVLKGSRHMAALELSCEPYIKKHIRSFFRDKSVVSTNPTPQGNVAIDCFHQFSSIKWIHNKPLSEFNDGQWLLIQKAEEEELLQVSIKLPDSMLNKLITDFNDVYLIDGPARPAQLWKEQHKLILHDAFFNFLLHSMEKEARNLLTTRAKHWLLMECGKELWKMVSVGPYSCNVNIHRSVEKTAPKVMACCWGFGKPATTFVMLDSSGELLDMLEARSFSLRPQTIDDQQRKKYDWERVLKFMKTHQPLVIVIGAASASCVRLKDDIISKLEESHRDLGQATNEISVVFGDESLPQLYEQSPISADQFPEQPGIVKRAIALGRYLQNPMAMVATLCGANREIVSWKLSSLDEFLTPDEKYEMIEQVMVDVTNQVGVDINFALRHDWYFPLLQFVSGLGPRKASILQREVVQYQAVNNRKELASLGLKAEKVFHNAVGFLCVRGSWLPCTSLDGTRIHPESYNLAERLAKSACNNITKEPIEYVKKEPQVELLHGFRDPRKPYKAPSLDEEFNMICGKNGTAVAEGRFVQAIVRHVGPLQLHEEDNVLCKIKQIDKMKCQAILTCREGEMKRTRYEAINEIDPFYHEGGKVSLNQRQKSCVEEKLGKRRFISRTITHPCFRNMTMDEAMEFLSDKAAGESMFRPSSRGTSFLTLTLKVFNELYVNKDIAESGKDHNDIISLLQLGKPLKIGDKAFDNLDEVGYGSLCCPIGKALERNARFPEIKERFEGTFILSYIRSINLHHEYIGLLPNGFRFRKRTFEKIEHLVGYFQKNIDALQQKSTALESRCGYIQFFHDFGWSSLYTLPCLVMCRTMKGIIEMAREKKMQGKSIQVEFVGKQALRVIRLTLSRNVAFNIAKEKTTADLMATLSSMYEKPSASNKVHLMRRLFNLRMAERALVAQHLNELNTITTQLSSVEIEFDDKVRVLILLSSLPDSWNDTVTAVSNSSGNIKLKFDDVRDLKGHFKRDCRAMKKDTSAQDSANMAEETGDAMILSVNSSIESWILDSGASFHSTPCQEIMENYVSGDFGKVHLADDETLKIVGKGDIRLKLPNHTTWTLKGAVNEILPNEHSSLLVAHYIMSPSSMILQGRCGFFFLKKKSEVFDTFRKWKAMVENETGLKVKWLRSDNGGEYRNRRFRDFYANNGIKMETTVPMTPQQNGIAECMNRTLNERARSMRIHAGLPKFLWAESINNAAYLINCEPSVLLDDRIPEEVWSKKEINISHLRVFGCISYVHIDSAERSKLDVKSNKCVFVGYGGNEFGYRFWDYENRKIIRSRDVIFNENVTYKERSTVESSSSNNEAEIKEFAEFEEISRNDVQINPEAVQEEPGTPELRPSSRIPKSTQRYSPSLHDLLLTENGEPECYDEAKQVDDSVKLVLKIVAAENLHLEQLDVKTAFLHGDLEKEIYMRQPEGFIEADKKNLVYRLKKSLYGLKQAHRQWYKKFDSFMSSSGFTRCQVDHCCYIKRFDNSFIILLLYVDDMLVAGSDMQEIINLKEKLSKQFAMKDLGAAKQIRGMRIKRDTKSGTLMLSQAEYINKVLSRFNMQDAKPVSTPLGVHFRLFKEQSPKTEEERAHMEKVSYASAIGSLMYVMVCTRPDTAHAVGVVSRYMNNPGKVYWEAVKWILRYLRGTTNKTLCFKGGDTILTGYVDADLAGNVDIRRSTTGYVYTLGRTAVSWVSQLQKIVVFSTTEVEYVVVTEANKEMVWLQSFLDELGKKQENNVLYYDSQSVIHLAKNQSFHSRMKHIQLRYHFIRSLLEDGILKLEKISGAKNPTDMLTKTGNYLLLVYFPIEFLGHAMFLLVSHLVMLRNELTVLILPPIMKICLVDGAVLEIGTKMMSSGTMNGANIVEENGVRMGIILSVAGAAPRTGGNGGNGRGYNARGNNSDRFRGRGGRHEHGHCPRNGRGHSRCWSGNNEDQSGGGSFDSKGAWHTSGNYAGGCWRRGRHGWGGTEETSKGSLEGAEGDCNASGNNYIRNWHNGGRRGRSGGRGYGGRKGNRDSQRGGQRGSARSGRGRGGRGRGSNGD</sequence>
<dbReference type="Pfam" id="PF14632">
    <property type="entry name" value="SPT6_acidic"/>
    <property type="match status" value="1"/>
</dbReference>
<dbReference type="GO" id="GO:0004190">
    <property type="term" value="F:aspartic-type endopeptidase activity"/>
    <property type="evidence" value="ECO:0007669"/>
    <property type="project" value="UniProtKB-KW"/>
</dbReference>
<dbReference type="InterPro" id="IPR017072">
    <property type="entry name" value="TF_Spt6"/>
</dbReference>
<dbReference type="Pfam" id="PF14639">
    <property type="entry name" value="YqgF"/>
    <property type="match status" value="1"/>
</dbReference>
<evidence type="ECO:0000259" key="4">
    <source>
        <dbReference type="PROSITE" id="PS50994"/>
    </source>
</evidence>
<keyword evidence="2" id="KW-0645">Protease</keyword>
<dbReference type="Gene3D" id="1.10.150.850">
    <property type="entry name" value="Spt6, helix-hairpin-helix domain"/>
    <property type="match status" value="1"/>
</dbReference>
<keyword evidence="2" id="KW-0378">Hydrolase</keyword>
<evidence type="ECO:0000256" key="3">
    <source>
        <dbReference type="SAM" id="MobiDB-lite"/>
    </source>
</evidence>
<feature type="region of interest" description="Disordered" evidence="3">
    <location>
        <begin position="2312"/>
        <end position="2370"/>
    </location>
</feature>
<dbReference type="InterPro" id="IPR054722">
    <property type="entry name" value="PolX-like_BBD"/>
</dbReference>
<dbReference type="Pfam" id="PF22936">
    <property type="entry name" value="Pol_BBD"/>
    <property type="match status" value="1"/>
</dbReference>
<feature type="region of interest" description="Disordered" evidence="3">
    <location>
        <begin position="1767"/>
        <end position="1787"/>
    </location>
</feature>
<dbReference type="GO" id="GO:0031491">
    <property type="term" value="F:nucleosome binding"/>
    <property type="evidence" value="ECO:0007669"/>
    <property type="project" value="TreeGrafter"/>
</dbReference>
<dbReference type="InterPro" id="IPR036860">
    <property type="entry name" value="SH2_dom_sf"/>
</dbReference>
<dbReference type="Pfam" id="PF25597">
    <property type="entry name" value="SH3_retrovirus"/>
    <property type="match status" value="1"/>
</dbReference>
<dbReference type="PROSITE" id="PS50994">
    <property type="entry name" value="INTEGRASE"/>
    <property type="match status" value="1"/>
</dbReference>
<dbReference type="InterPro" id="IPR043502">
    <property type="entry name" value="DNA/RNA_pol_sf"/>
</dbReference>
<dbReference type="InterPro" id="IPR036397">
    <property type="entry name" value="RNaseH_sf"/>
</dbReference>
<dbReference type="InterPro" id="IPR035420">
    <property type="entry name" value="Spt6_SH2"/>
</dbReference>
<dbReference type="InterPro" id="IPR028231">
    <property type="entry name" value="Spt6_YqgF"/>
</dbReference>
<dbReference type="Gene3D" id="1.10.10.2740">
    <property type="entry name" value="Spt6, Death-like domain"/>
    <property type="match status" value="1"/>
</dbReference>
<feature type="region of interest" description="Disordered" evidence="3">
    <location>
        <begin position="22"/>
        <end position="61"/>
    </location>
</feature>
<dbReference type="InterPro" id="IPR042066">
    <property type="entry name" value="Spt6_death-like"/>
</dbReference>
<dbReference type="Gene3D" id="3.30.505.10">
    <property type="entry name" value="SH2 domain"/>
    <property type="match status" value="2"/>
</dbReference>